<proteinExistence type="inferred from homology"/>
<organism evidence="5 6">
    <name type="scientific">Adiantum capillus-veneris</name>
    <name type="common">Maidenhair fern</name>
    <dbReference type="NCBI Taxonomy" id="13818"/>
    <lineage>
        <taxon>Eukaryota</taxon>
        <taxon>Viridiplantae</taxon>
        <taxon>Streptophyta</taxon>
        <taxon>Embryophyta</taxon>
        <taxon>Tracheophyta</taxon>
        <taxon>Polypodiopsida</taxon>
        <taxon>Polypodiidae</taxon>
        <taxon>Polypodiales</taxon>
        <taxon>Pteridineae</taxon>
        <taxon>Pteridaceae</taxon>
        <taxon>Vittarioideae</taxon>
        <taxon>Adiantum</taxon>
    </lineage>
</organism>
<keyword evidence="6" id="KW-1185">Reference proteome</keyword>
<dbReference type="GO" id="GO:0006886">
    <property type="term" value="P:intracellular protein transport"/>
    <property type="evidence" value="ECO:0007669"/>
    <property type="project" value="InterPro"/>
</dbReference>
<comment type="subcellular location">
    <subcellularLocation>
        <location evidence="2">Vacuole membrane</location>
        <topology evidence="2">Peripheral membrane protein</topology>
    </subcellularLocation>
</comment>
<dbReference type="SUPFAM" id="SSF69322">
    <property type="entry name" value="Tricorn protease domain 2"/>
    <property type="match status" value="1"/>
</dbReference>
<feature type="domain" description="Vps16 C-terminal" evidence="3">
    <location>
        <begin position="506"/>
        <end position="820"/>
    </location>
</feature>
<accession>A0A9D4ZT60</accession>
<dbReference type="Proteomes" id="UP000886520">
    <property type="component" value="Chromosome 1"/>
</dbReference>
<dbReference type="InterPro" id="IPR038132">
    <property type="entry name" value="Vps16_C_sf"/>
</dbReference>
<dbReference type="EMBL" id="JABFUD020000001">
    <property type="protein sequence ID" value="KAI5084532.1"/>
    <property type="molecule type" value="Genomic_DNA"/>
</dbReference>
<evidence type="ECO:0000259" key="4">
    <source>
        <dbReference type="Pfam" id="PF04841"/>
    </source>
</evidence>
<evidence type="ECO:0000259" key="3">
    <source>
        <dbReference type="Pfam" id="PF04840"/>
    </source>
</evidence>
<dbReference type="InterPro" id="IPR016534">
    <property type="entry name" value="VPS16"/>
</dbReference>
<dbReference type="GO" id="GO:0042144">
    <property type="term" value="P:vacuole fusion, non-autophagic"/>
    <property type="evidence" value="ECO:0007669"/>
    <property type="project" value="TreeGrafter"/>
</dbReference>
<keyword evidence="2" id="KW-0926">Vacuole</keyword>
<comment type="caution">
    <text evidence="5">The sequence shown here is derived from an EMBL/GenBank/DDBJ whole genome shotgun (WGS) entry which is preliminary data.</text>
</comment>
<dbReference type="PANTHER" id="PTHR12811:SF0">
    <property type="entry name" value="VACUOLAR PROTEIN SORTING-ASSOCIATED PROTEIN 16 HOMOLOG"/>
    <property type="match status" value="1"/>
</dbReference>
<reference evidence="5" key="1">
    <citation type="submission" date="2021-01" db="EMBL/GenBank/DDBJ databases">
        <title>Adiantum capillus-veneris genome.</title>
        <authorList>
            <person name="Fang Y."/>
            <person name="Liao Q."/>
        </authorList>
    </citation>
    <scope>NUCLEOTIDE SEQUENCE</scope>
    <source>
        <strain evidence="5">H3</strain>
        <tissue evidence="5">Leaf</tissue>
    </source>
</reference>
<comment type="similarity">
    <text evidence="1 2">Belongs to the VPS16 family.</text>
</comment>
<evidence type="ECO:0000313" key="6">
    <source>
        <dbReference type="Proteomes" id="UP000886520"/>
    </source>
</evidence>
<keyword evidence="2" id="KW-0472">Membrane</keyword>
<dbReference type="OrthoDB" id="1792at2759"/>
<protein>
    <recommendedName>
        <fullName evidence="2">Protein VACUOLELESS1</fullName>
    </recommendedName>
</protein>
<dbReference type="GO" id="GO:0030897">
    <property type="term" value="C:HOPS complex"/>
    <property type="evidence" value="ECO:0007669"/>
    <property type="project" value="TreeGrafter"/>
</dbReference>
<dbReference type="GO" id="GO:0016197">
    <property type="term" value="P:endosomal transport"/>
    <property type="evidence" value="ECO:0007669"/>
    <property type="project" value="TreeGrafter"/>
</dbReference>
<dbReference type="AlphaFoldDB" id="A0A9D4ZT60"/>
<name>A0A9D4ZT60_ADICA</name>
<dbReference type="GO" id="GO:0003779">
    <property type="term" value="F:actin binding"/>
    <property type="evidence" value="ECO:0007669"/>
    <property type="project" value="TreeGrafter"/>
</dbReference>
<dbReference type="PANTHER" id="PTHR12811">
    <property type="entry name" value="VACUOLAR PROTEIN SORTING VPS16"/>
    <property type="match status" value="1"/>
</dbReference>
<dbReference type="PIRSF" id="PIRSF007949">
    <property type="entry name" value="VPS16"/>
    <property type="match status" value="1"/>
</dbReference>
<dbReference type="Gene3D" id="1.10.150.780">
    <property type="entry name" value="Vps16, C-terminal region"/>
    <property type="match status" value="1"/>
</dbReference>
<dbReference type="GO" id="GO:0005765">
    <property type="term" value="C:lysosomal membrane"/>
    <property type="evidence" value="ECO:0007669"/>
    <property type="project" value="TreeGrafter"/>
</dbReference>
<feature type="domain" description="Vps16 N-terminal" evidence="4">
    <location>
        <begin position="7"/>
        <end position="410"/>
    </location>
</feature>
<sequence>MSVSIAAEWRSMGDKFYRKQEVYTMCWQNVDLSRHKVACAPFGGPIAIIRDDSKIVQLRAESARPRLQIYSASGTLLASIPWDRPGGKLVGLGWTEDGILVCVVQDGTIFQYNIHGELQDLQVTMGKECWNQGVAHCIIQHRAVVCLTEHNQLFSIPDIRNPQVEALADPNLEEEPLCLVVIEPKPEETYQHVEVLLAGPASVLRVGVDSVEELNISFGPIQKMALDASGFYLACFTFDGRLVVLRTQNYGLVSDSNTESALPPDQLTWCGSDSVLLYWEDRLLMVGPKNRSIQYDYDESLCLVPECDGVRIVSNSYTEFLQLVPESTVSVFKIGSTSPAAMLYDALDHFDRRSAKADENLRLIRPTLTEAVDSCIGAAGHEFDVGQQRTLLRAAAYGLAFCRGFPRDRFSKMCRTLRVLNAVRNFEIGIPLSVKQLEKLTVPKLIVRLLRADRHLLAYRMCHYLDLSPEVVLTDWASKKIESSLTVPDASLLDSLVAKLKACSVISYASVSAKAHELGRHKLAAMILDYEPQSSKQIPLLIKMKEEERALTKAVQSGDTDLVYSVIFQIATKDLNEFHRIILANPLARDLFVSFTRQTDLELLRQFYISTGQLQAAAETMLRESWELVRRAKKQSRELGVLQHVPLGPRVSLLEKAQKRYADTKDHQLEANSVGEHVKLLKFQHGLETTTGKAIFVDSSVSDTICTCLSMGLYADAEKLRSIFKVPIERFYLLKIKALSATYNWPALEKFASEKKPPVGFKPFVDACIEGGNNNEAMKYILKLTNLQEKADAYRRIGLLNEASEVEAQKDNGELLGRLRFFGQSTSAGNLFENIRDRLSFQGGY</sequence>
<dbReference type="InterPro" id="IPR006926">
    <property type="entry name" value="Vps16_N"/>
</dbReference>
<evidence type="ECO:0000256" key="1">
    <source>
        <dbReference type="ARBA" id="ARBA00009250"/>
    </source>
</evidence>
<dbReference type="Pfam" id="PF04841">
    <property type="entry name" value="Vps16_N"/>
    <property type="match status" value="1"/>
</dbReference>
<gene>
    <name evidence="5" type="ORF">GOP47_0000701</name>
</gene>
<comment type="function">
    <text evidence="2">Required for vacuole biogenesis and vacuole enlargment in dividing and expanding cells. Involved in the docking or fusion of prevacuolar vesicles.</text>
</comment>
<dbReference type="InterPro" id="IPR006925">
    <property type="entry name" value="Vps16_C"/>
</dbReference>
<evidence type="ECO:0000256" key="2">
    <source>
        <dbReference type="PIRNR" id="PIRNR007949"/>
    </source>
</evidence>
<evidence type="ECO:0000313" key="5">
    <source>
        <dbReference type="EMBL" id="KAI5084532.1"/>
    </source>
</evidence>
<dbReference type="Pfam" id="PF04840">
    <property type="entry name" value="Vps16_C"/>
    <property type="match status" value="1"/>
</dbReference>
<dbReference type="GO" id="GO:0005768">
    <property type="term" value="C:endosome"/>
    <property type="evidence" value="ECO:0007669"/>
    <property type="project" value="TreeGrafter"/>
</dbReference>